<evidence type="ECO:0000313" key="7">
    <source>
        <dbReference type="Proteomes" id="UP000515728"/>
    </source>
</evidence>
<accession>A0A7G7MKX0</accession>
<evidence type="ECO:0000259" key="5">
    <source>
        <dbReference type="PROSITE" id="PS50949"/>
    </source>
</evidence>
<dbReference type="AlphaFoldDB" id="A0A7G7MKX0"/>
<dbReference type="GO" id="GO:0003677">
    <property type="term" value="F:DNA binding"/>
    <property type="evidence" value="ECO:0007669"/>
    <property type="project" value="UniProtKB-KW"/>
</dbReference>
<gene>
    <name evidence="6" type="ORF">H6H00_05480</name>
</gene>
<dbReference type="InterPro" id="IPR000524">
    <property type="entry name" value="Tscrpt_reg_HTH_GntR"/>
</dbReference>
<evidence type="ECO:0000313" key="6">
    <source>
        <dbReference type="EMBL" id="QNG53431.1"/>
    </source>
</evidence>
<feature type="compositionally biased region" description="Pro residues" evidence="4">
    <location>
        <begin position="120"/>
        <end position="142"/>
    </location>
</feature>
<dbReference type="PANTHER" id="PTHR38445">
    <property type="entry name" value="HTH-TYPE TRANSCRIPTIONAL REPRESSOR YTRA"/>
    <property type="match status" value="1"/>
</dbReference>
<dbReference type="CDD" id="cd07377">
    <property type="entry name" value="WHTH_GntR"/>
    <property type="match status" value="1"/>
</dbReference>
<organism evidence="6 7">
    <name type="scientific">Pseudonocardia petroleophila</name>
    <dbReference type="NCBI Taxonomy" id="37331"/>
    <lineage>
        <taxon>Bacteria</taxon>
        <taxon>Bacillati</taxon>
        <taxon>Actinomycetota</taxon>
        <taxon>Actinomycetes</taxon>
        <taxon>Pseudonocardiales</taxon>
        <taxon>Pseudonocardiaceae</taxon>
        <taxon>Pseudonocardia</taxon>
    </lineage>
</organism>
<name>A0A7G7MKX0_9PSEU</name>
<dbReference type="Proteomes" id="UP000515728">
    <property type="component" value="Chromosome"/>
</dbReference>
<dbReference type="InterPro" id="IPR036388">
    <property type="entry name" value="WH-like_DNA-bd_sf"/>
</dbReference>
<protein>
    <submittedName>
        <fullName evidence="6">GntR family transcriptional regulator</fullName>
    </submittedName>
</protein>
<feature type="domain" description="HTH gntR-type" evidence="5">
    <location>
        <begin position="8"/>
        <end position="76"/>
    </location>
</feature>
<evidence type="ECO:0000256" key="4">
    <source>
        <dbReference type="SAM" id="MobiDB-lite"/>
    </source>
</evidence>
<dbReference type="GO" id="GO:0003700">
    <property type="term" value="F:DNA-binding transcription factor activity"/>
    <property type="evidence" value="ECO:0007669"/>
    <property type="project" value="InterPro"/>
</dbReference>
<keyword evidence="7" id="KW-1185">Reference proteome</keyword>
<keyword evidence="1" id="KW-0805">Transcription regulation</keyword>
<reference evidence="6 7" key="1">
    <citation type="submission" date="2020-08" db="EMBL/GenBank/DDBJ databases">
        <authorList>
            <person name="Mo P."/>
        </authorList>
    </citation>
    <scope>NUCLEOTIDE SEQUENCE [LARGE SCALE GENOMIC DNA]</scope>
    <source>
        <strain evidence="6 7">CGMCC 4.1532</strain>
    </source>
</reference>
<proteinExistence type="predicted"/>
<evidence type="ECO:0000256" key="3">
    <source>
        <dbReference type="ARBA" id="ARBA00023163"/>
    </source>
</evidence>
<dbReference type="PROSITE" id="PS50949">
    <property type="entry name" value="HTH_GNTR"/>
    <property type="match status" value="1"/>
</dbReference>
<dbReference type="Pfam" id="PF00392">
    <property type="entry name" value="GntR"/>
    <property type="match status" value="1"/>
</dbReference>
<sequence length="142" mass="15513">MLTLDDSRPTYLQVADVLRAEIRNGQLPVGERVPSVRDLSERFEIAPVTTQSALRVLRDEGLIVSRSTRGYFVRDELPPEPAESAEYATIREQLTSVQNAMHELVDRISHLEAVVLPPAAADPPGSPRPAPGPDDSGPPSPR</sequence>
<dbReference type="PANTHER" id="PTHR38445:SF9">
    <property type="entry name" value="HTH-TYPE TRANSCRIPTIONAL REPRESSOR YTRA"/>
    <property type="match status" value="1"/>
</dbReference>
<dbReference type="SUPFAM" id="SSF46785">
    <property type="entry name" value="Winged helix' DNA-binding domain"/>
    <property type="match status" value="1"/>
</dbReference>
<dbReference type="Gene3D" id="1.10.10.10">
    <property type="entry name" value="Winged helix-like DNA-binding domain superfamily/Winged helix DNA-binding domain"/>
    <property type="match status" value="1"/>
</dbReference>
<dbReference type="InterPro" id="IPR036390">
    <property type="entry name" value="WH_DNA-bd_sf"/>
</dbReference>
<dbReference type="KEGG" id="ppel:H6H00_05480"/>
<keyword evidence="3" id="KW-0804">Transcription</keyword>
<dbReference type="RefSeq" id="WP_185720258.1">
    <property type="nucleotide sequence ID" value="NZ_BAAAWI010000001.1"/>
</dbReference>
<evidence type="ECO:0000256" key="2">
    <source>
        <dbReference type="ARBA" id="ARBA00023125"/>
    </source>
</evidence>
<keyword evidence="2" id="KW-0238">DNA-binding</keyword>
<dbReference type="SMART" id="SM00345">
    <property type="entry name" value="HTH_GNTR"/>
    <property type="match status" value="1"/>
</dbReference>
<evidence type="ECO:0000256" key="1">
    <source>
        <dbReference type="ARBA" id="ARBA00023015"/>
    </source>
</evidence>
<feature type="region of interest" description="Disordered" evidence="4">
    <location>
        <begin position="115"/>
        <end position="142"/>
    </location>
</feature>
<dbReference type="EMBL" id="CP060131">
    <property type="protein sequence ID" value="QNG53431.1"/>
    <property type="molecule type" value="Genomic_DNA"/>
</dbReference>